<dbReference type="PANTHER" id="PTHR30461:SF2">
    <property type="entry name" value="SERINE RECOMBINASE PINE-RELATED"/>
    <property type="match status" value="1"/>
</dbReference>
<dbReference type="Gene3D" id="3.40.50.1390">
    <property type="entry name" value="Resolvase, N-terminal catalytic domain"/>
    <property type="match status" value="1"/>
</dbReference>
<feature type="coiled-coil region" evidence="3">
    <location>
        <begin position="437"/>
        <end position="464"/>
    </location>
</feature>
<accession>A0ABT6FE92</accession>
<name>A0ABT6FE92_9BACT</name>
<dbReference type="Gene3D" id="3.90.1750.20">
    <property type="entry name" value="Putative Large Serine Recombinase, Chain B, Domain 2"/>
    <property type="match status" value="1"/>
</dbReference>
<dbReference type="Pfam" id="PF07508">
    <property type="entry name" value="Recombinase"/>
    <property type="match status" value="1"/>
</dbReference>
<evidence type="ECO:0000313" key="5">
    <source>
        <dbReference type="EMBL" id="MDG3005898.1"/>
    </source>
</evidence>
<dbReference type="InterPro" id="IPR050639">
    <property type="entry name" value="SSR_resolvase"/>
</dbReference>
<keyword evidence="1" id="KW-0238">DNA-binding</keyword>
<evidence type="ECO:0000256" key="1">
    <source>
        <dbReference type="ARBA" id="ARBA00023125"/>
    </source>
</evidence>
<evidence type="ECO:0000256" key="3">
    <source>
        <dbReference type="SAM" id="Coils"/>
    </source>
</evidence>
<dbReference type="PROSITE" id="PS51737">
    <property type="entry name" value="RECOMBINASE_DNA_BIND"/>
    <property type="match status" value="1"/>
</dbReference>
<dbReference type="RefSeq" id="WP_277862218.1">
    <property type="nucleotide sequence ID" value="NZ_JARRAG010000002.1"/>
</dbReference>
<evidence type="ECO:0000259" key="4">
    <source>
        <dbReference type="PROSITE" id="PS51737"/>
    </source>
</evidence>
<comment type="caution">
    <text evidence="5">The sequence shown here is derived from an EMBL/GenBank/DDBJ whole genome shotgun (WGS) entry which is preliminary data.</text>
</comment>
<keyword evidence="2" id="KW-0233">DNA recombination</keyword>
<protein>
    <submittedName>
        <fullName evidence="5">Recombinase family protein</fullName>
    </submittedName>
</protein>
<keyword evidence="3" id="KW-0175">Coiled coil</keyword>
<evidence type="ECO:0000313" key="6">
    <source>
        <dbReference type="Proteomes" id="UP001216907"/>
    </source>
</evidence>
<dbReference type="EMBL" id="JARRAG010000002">
    <property type="protein sequence ID" value="MDG3005898.1"/>
    <property type="molecule type" value="Genomic_DNA"/>
</dbReference>
<feature type="domain" description="Recombinase" evidence="4">
    <location>
        <begin position="170"/>
        <end position="304"/>
    </location>
</feature>
<dbReference type="InterPro" id="IPR011109">
    <property type="entry name" value="DNA_bind_recombinase_dom"/>
</dbReference>
<gene>
    <name evidence="5" type="ORF">PZE19_19120</name>
</gene>
<reference evidence="5 6" key="1">
    <citation type="submission" date="2023-03" db="EMBL/GenBank/DDBJ databases">
        <title>Paludisphaera mucosa sp. nov. a novel planctomycete from northern fen.</title>
        <authorList>
            <person name="Ivanova A."/>
        </authorList>
    </citation>
    <scope>NUCLEOTIDE SEQUENCE [LARGE SCALE GENOMIC DNA]</scope>
    <source>
        <strain evidence="5 6">Pla2</strain>
    </source>
</reference>
<dbReference type="InterPro" id="IPR006119">
    <property type="entry name" value="Resolv_N"/>
</dbReference>
<dbReference type="SUPFAM" id="SSF53041">
    <property type="entry name" value="Resolvase-like"/>
    <property type="match status" value="1"/>
</dbReference>
<dbReference type="Pfam" id="PF00239">
    <property type="entry name" value="Resolvase"/>
    <property type="match status" value="1"/>
</dbReference>
<sequence>MSGRLDPPLAPRSGQVLRVLMVCRISTEQQDVKSLADQEAMLRDHLAAAYEGRVDVKVIASRGSGQHLDRVELLEIERLIEGRGFDLVVAEDLARICRRAHAYEICELAQDHGARLIAVNDFVDTARDDWHLGAFFNVFRHEASCRDTSRRIRRSLRNRFAQGGVVQTLVYGYIKPPGAASDADVVKAPEAEAIYDEWFRLLEGGATYAEVADWLNGLGVRPGPACRSATWNIARVRGATLNPILKGERVRNRMIAKRTNKTGRSHNVPAPPEDLLVRHVPHLAFIDPDRYDRVVALIKRRTAKYKAKGLDARKGVSRKRTAFPGQHLTCGICGRLCYYGGHGRADHLICSGARDHRCWNGATVGAGLAARMIARAVLAGVEGMCDFDAALRSELEREVELVEAEQGRTAAGLRRDAAEAARQVDNVVAAMTAAGPSAALVEKLHELEAERERLDFELAELARTPAEPLVLPTKERLRALAGEAFEGLLTDSQEAARLARRLLPRLEVIPYRLCDGEAVEPRAHLTVDLTALVPGTGALEGRLAPLKLELVVDLFEPPQRVAFRERVVELRASGSSEKKVAAQLGLTVTATQRAASLDRLMDEKGLADPYVRMTGPLEDSKRTRRHRHPRYRFEPLAGWSPSDVDGPRAA</sequence>
<organism evidence="5 6">
    <name type="scientific">Paludisphaera mucosa</name>
    <dbReference type="NCBI Taxonomy" id="3030827"/>
    <lineage>
        <taxon>Bacteria</taxon>
        <taxon>Pseudomonadati</taxon>
        <taxon>Planctomycetota</taxon>
        <taxon>Planctomycetia</taxon>
        <taxon>Isosphaerales</taxon>
        <taxon>Isosphaeraceae</taxon>
        <taxon>Paludisphaera</taxon>
    </lineage>
</organism>
<dbReference type="Proteomes" id="UP001216907">
    <property type="component" value="Unassembled WGS sequence"/>
</dbReference>
<proteinExistence type="predicted"/>
<dbReference type="SMART" id="SM00857">
    <property type="entry name" value="Resolvase"/>
    <property type="match status" value="1"/>
</dbReference>
<dbReference type="InterPro" id="IPR038109">
    <property type="entry name" value="DNA_bind_recomb_sf"/>
</dbReference>
<dbReference type="PANTHER" id="PTHR30461">
    <property type="entry name" value="DNA-INVERTASE FROM LAMBDOID PROPHAGE"/>
    <property type="match status" value="1"/>
</dbReference>
<keyword evidence="6" id="KW-1185">Reference proteome</keyword>
<evidence type="ECO:0000256" key="2">
    <source>
        <dbReference type="ARBA" id="ARBA00023172"/>
    </source>
</evidence>
<dbReference type="InterPro" id="IPR036162">
    <property type="entry name" value="Resolvase-like_N_sf"/>
</dbReference>